<sequence length="227" mass="24958">MSTEASIPANHGAIGTRPLRIGDVAPDFQARTTKGEMRLSDFRGRWLLFFSHPADFTPVCTSEFMALARAADRFEQLDCALLGLSVDSLYAHLAWLETIQERFGVEIPFPLVEDPSMAVCRAYGMLDLTAQNSATVRATYVIDPEGVIRALVWYPMSVGRSVEELLRLVEALRRSEGNAVMTPEGWTPGGDVVRPVPTTQAALRKAGGVVGCWFYNPVPDTGRKRGQ</sequence>
<evidence type="ECO:0000313" key="7">
    <source>
        <dbReference type="EMBL" id="QHC35492.1"/>
    </source>
</evidence>
<organism evidence="7 8">
    <name type="scientific">Komagataeibacter xylinus</name>
    <name type="common">Gluconacetobacter xylinus</name>
    <dbReference type="NCBI Taxonomy" id="28448"/>
    <lineage>
        <taxon>Bacteria</taxon>
        <taxon>Pseudomonadati</taxon>
        <taxon>Pseudomonadota</taxon>
        <taxon>Alphaproteobacteria</taxon>
        <taxon>Acetobacterales</taxon>
        <taxon>Acetobacteraceae</taxon>
        <taxon>Komagataeibacter</taxon>
    </lineage>
</organism>
<dbReference type="SUPFAM" id="SSF52833">
    <property type="entry name" value="Thioredoxin-like"/>
    <property type="match status" value="1"/>
</dbReference>
<dbReference type="GO" id="GO:0042744">
    <property type="term" value="P:hydrogen peroxide catabolic process"/>
    <property type="evidence" value="ECO:0007669"/>
    <property type="project" value="TreeGrafter"/>
</dbReference>
<dbReference type="PROSITE" id="PS51352">
    <property type="entry name" value="THIOREDOXIN_2"/>
    <property type="match status" value="1"/>
</dbReference>
<dbReference type="GO" id="GO:0008379">
    <property type="term" value="F:thioredoxin peroxidase activity"/>
    <property type="evidence" value="ECO:0007669"/>
    <property type="project" value="TreeGrafter"/>
</dbReference>
<dbReference type="Pfam" id="PF00578">
    <property type="entry name" value="AhpC-TSA"/>
    <property type="match status" value="1"/>
</dbReference>
<dbReference type="PIRSF" id="PIRSF000239">
    <property type="entry name" value="AHPC"/>
    <property type="match status" value="1"/>
</dbReference>
<name>A0A857FMR9_KOMXY</name>
<dbReference type="GO" id="GO:0033554">
    <property type="term" value="P:cellular response to stress"/>
    <property type="evidence" value="ECO:0007669"/>
    <property type="project" value="TreeGrafter"/>
</dbReference>
<keyword evidence="7" id="KW-0575">Peroxidase</keyword>
<comment type="function">
    <text evidence="4">Thiol-specific peroxidase that catalyzes the reduction of hydrogen peroxide and organic hydroperoxides to water and alcohols, respectively. Plays a role in cell protection against oxidative stress by detoxifying peroxides.</text>
</comment>
<protein>
    <recommendedName>
        <fullName evidence="3">Thioredoxin peroxidase</fullName>
    </recommendedName>
</protein>
<dbReference type="GO" id="GO:0045454">
    <property type="term" value="P:cell redox homeostasis"/>
    <property type="evidence" value="ECO:0007669"/>
    <property type="project" value="TreeGrafter"/>
</dbReference>
<accession>A0A857FMR9</accession>
<feature type="active site" description="Cysteine sulfenic acid (-SOH) intermediate; for peroxidase activity" evidence="5">
    <location>
        <position position="60"/>
    </location>
</feature>
<dbReference type="PANTHER" id="PTHR10681:SF128">
    <property type="entry name" value="THIOREDOXIN-DEPENDENT PEROXIDE REDUCTASE, MITOCHONDRIAL"/>
    <property type="match status" value="1"/>
</dbReference>
<dbReference type="GO" id="GO:0006979">
    <property type="term" value="P:response to oxidative stress"/>
    <property type="evidence" value="ECO:0007669"/>
    <property type="project" value="TreeGrafter"/>
</dbReference>
<dbReference type="InterPro" id="IPR050217">
    <property type="entry name" value="Peroxiredoxin"/>
</dbReference>
<dbReference type="Gene3D" id="3.40.30.10">
    <property type="entry name" value="Glutaredoxin"/>
    <property type="match status" value="1"/>
</dbReference>
<feature type="domain" description="Thioredoxin" evidence="6">
    <location>
        <begin position="19"/>
        <end position="174"/>
    </location>
</feature>
<dbReference type="OrthoDB" id="9812811at2"/>
<dbReference type="Proteomes" id="UP000464674">
    <property type="component" value="Chromosome"/>
</dbReference>
<dbReference type="InterPro" id="IPR024706">
    <property type="entry name" value="Peroxiredoxin_AhpC-typ"/>
</dbReference>
<dbReference type="AlphaFoldDB" id="A0A857FMR9"/>
<evidence type="ECO:0000256" key="3">
    <source>
        <dbReference type="ARBA" id="ARBA00032824"/>
    </source>
</evidence>
<evidence type="ECO:0000256" key="1">
    <source>
        <dbReference type="ARBA" id="ARBA00009796"/>
    </source>
</evidence>
<dbReference type="EMBL" id="CP041348">
    <property type="protein sequence ID" value="QHC35492.1"/>
    <property type="molecule type" value="Genomic_DNA"/>
</dbReference>
<dbReference type="InterPro" id="IPR000866">
    <property type="entry name" value="AhpC/TSA"/>
</dbReference>
<evidence type="ECO:0000256" key="5">
    <source>
        <dbReference type="PIRSR" id="PIRSR000239-1"/>
    </source>
</evidence>
<dbReference type="GO" id="GO:0005829">
    <property type="term" value="C:cytosol"/>
    <property type="evidence" value="ECO:0007669"/>
    <property type="project" value="TreeGrafter"/>
</dbReference>
<proteinExistence type="inferred from homology"/>
<dbReference type="NCBIfam" id="NF009668">
    <property type="entry name" value="PRK13189.1"/>
    <property type="match status" value="1"/>
</dbReference>
<comment type="similarity">
    <text evidence="1">Belongs to the peroxiredoxin family. AhpC/Prx1 subfamily.</text>
</comment>
<dbReference type="PANTHER" id="PTHR10681">
    <property type="entry name" value="THIOREDOXIN PEROXIDASE"/>
    <property type="match status" value="1"/>
</dbReference>
<dbReference type="InterPro" id="IPR013766">
    <property type="entry name" value="Thioredoxin_domain"/>
</dbReference>
<gene>
    <name evidence="7" type="ORF">FMA36_08290</name>
</gene>
<keyword evidence="2 7" id="KW-0560">Oxidoreductase</keyword>
<evidence type="ECO:0000259" key="6">
    <source>
        <dbReference type="PROSITE" id="PS51352"/>
    </source>
</evidence>
<evidence type="ECO:0000256" key="2">
    <source>
        <dbReference type="ARBA" id="ARBA00023002"/>
    </source>
</evidence>
<evidence type="ECO:0000256" key="4">
    <source>
        <dbReference type="ARBA" id="ARBA00037420"/>
    </source>
</evidence>
<evidence type="ECO:0000313" key="8">
    <source>
        <dbReference type="Proteomes" id="UP000464674"/>
    </source>
</evidence>
<dbReference type="InterPro" id="IPR036249">
    <property type="entry name" value="Thioredoxin-like_sf"/>
</dbReference>
<reference evidence="7 8" key="1">
    <citation type="journal article" date="2020" name="Carbohydr. Polym.">
        <title>Characterization and optimization of production of bacterial cellulose from strain CGMCC 17276 based on whole-genome analysis.</title>
        <authorList>
            <person name="Lu T."/>
            <person name="Gao H."/>
            <person name="Liao B."/>
            <person name="Wu J."/>
            <person name="Zhang W."/>
            <person name="Huang J."/>
            <person name="Liu M."/>
            <person name="Huang J."/>
            <person name="Chang Z."/>
            <person name="Jin M."/>
            <person name="Yi Z."/>
            <person name="Jiang D."/>
        </authorList>
    </citation>
    <scope>NUCLEOTIDE SEQUENCE [LARGE SCALE GENOMIC DNA]</scope>
    <source>
        <strain evidence="7 8">CGMCC 17276</strain>
    </source>
</reference>
<dbReference type="RefSeq" id="WP_159261948.1">
    <property type="nucleotide sequence ID" value="NZ_CP041348.1"/>
</dbReference>